<evidence type="ECO:0000256" key="2">
    <source>
        <dbReference type="ARBA" id="ARBA00022475"/>
    </source>
</evidence>
<dbReference type="Proteomes" id="UP000239724">
    <property type="component" value="Unassembled WGS sequence"/>
</dbReference>
<evidence type="ECO:0000313" key="9">
    <source>
        <dbReference type="Proteomes" id="UP000239724"/>
    </source>
</evidence>
<feature type="domain" description="Cytochrome b561 bacterial/Ni-hydrogenase" evidence="7">
    <location>
        <begin position="21"/>
        <end position="273"/>
    </location>
</feature>
<gene>
    <name evidence="8" type="ORF">CCS01_18045</name>
</gene>
<proteinExistence type="predicted"/>
<dbReference type="InterPro" id="IPR051542">
    <property type="entry name" value="Hydrogenase_cytochrome"/>
</dbReference>
<dbReference type="GO" id="GO:0005886">
    <property type="term" value="C:plasma membrane"/>
    <property type="evidence" value="ECO:0007669"/>
    <property type="project" value="UniProtKB-SubCell"/>
</dbReference>
<dbReference type="PANTHER" id="PTHR30485:SF1">
    <property type="entry name" value="CYTOCHROME YDHU-RELATED"/>
    <property type="match status" value="1"/>
</dbReference>
<comment type="caution">
    <text evidence="8">The sequence shown here is derived from an EMBL/GenBank/DDBJ whole genome shotgun (WGS) entry which is preliminary data.</text>
</comment>
<dbReference type="AlphaFoldDB" id="A0A2S6N8Z0"/>
<evidence type="ECO:0000256" key="3">
    <source>
        <dbReference type="ARBA" id="ARBA00022692"/>
    </source>
</evidence>
<dbReference type="PANTHER" id="PTHR30485">
    <property type="entry name" value="NI/FE-HYDROGENASE 1 B-TYPE CYTOCHROME SUBUNIT"/>
    <property type="match status" value="1"/>
</dbReference>
<keyword evidence="2" id="KW-1003">Cell membrane</keyword>
<keyword evidence="9" id="KW-1185">Reference proteome</keyword>
<accession>A0A2S6N8Z0</accession>
<evidence type="ECO:0000256" key="1">
    <source>
        <dbReference type="ARBA" id="ARBA00004651"/>
    </source>
</evidence>
<feature type="transmembrane region" description="Helical" evidence="6">
    <location>
        <begin position="197"/>
        <end position="219"/>
    </location>
</feature>
<evidence type="ECO:0000313" key="8">
    <source>
        <dbReference type="EMBL" id="PPQ31057.1"/>
    </source>
</evidence>
<evidence type="ECO:0000256" key="4">
    <source>
        <dbReference type="ARBA" id="ARBA00022989"/>
    </source>
</evidence>
<dbReference type="GO" id="GO:0020037">
    <property type="term" value="F:heme binding"/>
    <property type="evidence" value="ECO:0007669"/>
    <property type="project" value="TreeGrafter"/>
</dbReference>
<comment type="subcellular location">
    <subcellularLocation>
        <location evidence="1">Cell membrane</location>
        <topology evidence="1">Multi-pass membrane protein</topology>
    </subcellularLocation>
</comment>
<keyword evidence="4 6" id="KW-1133">Transmembrane helix</keyword>
<keyword evidence="3 6" id="KW-0812">Transmembrane</keyword>
<name>A0A2S6N8Z0_RHOGL</name>
<dbReference type="Pfam" id="PF01292">
    <property type="entry name" value="Ni_hydr_CYTB"/>
    <property type="match status" value="1"/>
</dbReference>
<dbReference type="GO" id="GO:0022904">
    <property type="term" value="P:respiratory electron transport chain"/>
    <property type="evidence" value="ECO:0007669"/>
    <property type="project" value="InterPro"/>
</dbReference>
<dbReference type="EMBL" id="NHRY01000198">
    <property type="protein sequence ID" value="PPQ31057.1"/>
    <property type="molecule type" value="Genomic_DNA"/>
</dbReference>
<reference evidence="8 9" key="1">
    <citation type="journal article" date="2018" name="Arch. Microbiol.">
        <title>New insights into the metabolic potential of the phototrophic purple bacterium Rhodopila globiformis DSM 161(T) from its draft genome sequence and evidence for a vanadium-dependent nitrogenase.</title>
        <authorList>
            <person name="Imhoff J.F."/>
            <person name="Rahn T."/>
            <person name="Kunzel S."/>
            <person name="Neulinger S.C."/>
        </authorList>
    </citation>
    <scope>NUCLEOTIDE SEQUENCE [LARGE SCALE GENOMIC DNA]</scope>
    <source>
        <strain evidence="8 9">DSM 161</strain>
    </source>
</reference>
<protein>
    <recommendedName>
        <fullName evidence="7">Cytochrome b561 bacterial/Ni-hydrogenase domain-containing protein</fullName>
    </recommendedName>
</protein>
<evidence type="ECO:0000256" key="6">
    <source>
        <dbReference type="SAM" id="Phobius"/>
    </source>
</evidence>
<dbReference type="InterPro" id="IPR011577">
    <property type="entry name" value="Cyt_b561_bac/Ni-Hgenase"/>
</dbReference>
<dbReference type="SUPFAM" id="SSF81342">
    <property type="entry name" value="Transmembrane di-heme cytochromes"/>
    <property type="match status" value="1"/>
</dbReference>
<dbReference type="GO" id="GO:0009055">
    <property type="term" value="F:electron transfer activity"/>
    <property type="evidence" value="ECO:0007669"/>
    <property type="project" value="InterPro"/>
</dbReference>
<keyword evidence="5 6" id="KW-0472">Membrane</keyword>
<feature type="transmembrane region" description="Helical" evidence="6">
    <location>
        <begin position="239"/>
        <end position="260"/>
    </location>
</feature>
<evidence type="ECO:0000256" key="5">
    <source>
        <dbReference type="ARBA" id="ARBA00023136"/>
    </source>
</evidence>
<evidence type="ECO:0000259" key="7">
    <source>
        <dbReference type="Pfam" id="PF01292"/>
    </source>
</evidence>
<dbReference type="Gene3D" id="1.20.950.20">
    <property type="entry name" value="Transmembrane di-heme cytochromes, Chain C"/>
    <property type="match status" value="1"/>
</dbReference>
<sequence length="284" mass="32175">MSMVQPSAADTAAETRVTTYRHGVVVRITHWVSVICMTMLLMSGLMIFNAHPALYWGNISDFDHPAFSIGTVRAPDGHFQGQMLLFGHRINTTGVLGLTKAADGQPLDRAFPPWMTIPRYYSLADGRHWHFFFAWLFVLNGLFYLVYSLLSRHVWRDLVPSRGDLRHLPASVVEHARLRFPRGEAARRYNVLQRLSYLVVIFVLIPTIVLAGFAMSPRLDAGFPWLLTLFGGRQSARTVHFIVAWLLVAFALVHVAMVILSGPWNNLRSMITGRYVIKTNGERE</sequence>
<feature type="transmembrane region" description="Helical" evidence="6">
    <location>
        <begin position="129"/>
        <end position="150"/>
    </location>
</feature>
<feature type="transmembrane region" description="Helical" evidence="6">
    <location>
        <begin position="28"/>
        <end position="48"/>
    </location>
</feature>
<dbReference type="OrthoDB" id="9781740at2"/>
<organism evidence="8 9">
    <name type="scientific">Rhodopila globiformis</name>
    <name type="common">Rhodopseudomonas globiformis</name>
    <dbReference type="NCBI Taxonomy" id="1071"/>
    <lineage>
        <taxon>Bacteria</taxon>
        <taxon>Pseudomonadati</taxon>
        <taxon>Pseudomonadota</taxon>
        <taxon>Alphaproteobacteria</taxon>
        <taxon>Acetobacterales</taxon>
        <taxon>Acetobacteraceae</taxon>
        <taxon>Rhodopila</taxon>
    </lineage>
</organism>
<dbReference type="InterPro" id="IPR016174">
    <property type="entry name" value="Di-haem_cyt_TM"/>
</dbReference>